<evidence type="ECO:0000256" key="3">
    <source>
        <dbReference type="SAM" id="SignalP"/>
    </source>
</evidence>
<dbReference type="AlphaFoldDB" id="A0AAV5M2D2"/>
<name>A0AAV5M2D2_9ROSI</name>
<feature type="domain" description="Leucine-rich repeat-containing N-terminal plant-type" evidence="4">
    <location>
        <begin position="28"/>
        <end position="61"/>
    </location>
</feature>
<comment type="caution">
    <text evidence="5">The sequence shown here is derived from an EMBL/GenBank/DDBJ whole genome shotgun (WGS) entry which is preliminary data.</text>
</comment>
<keyword evidence="2" id="KW-0677">Repeat</keyword>
<feature type="chain" id="PRO_5043663545" description="Leucine-rich repeat-containing N-terminal plant-type domain-containing protein" evidence="3">
    <location>
        <begin position="21"/>
        <end position="90"/>
    </location>
</feature>
<evidence type="ECO:0000256" key="2">
    <source>
        <dbReference type="ARBA" id="ARBA00022737"/>
    </source>
</evidence>
<organism evidence="5 6">
    <name type="scientific">Rubroshorea leprosula</name>
    <dbReference type="NCBI Taxonomy" id="152421"/>
    <lineage>
        <taxon>Eukaryota</taxon>
        <taxon>Viridiplantae</taxon>
        <taxon>Streptophyta</taxon>
        <taxon>Embryophyta</taxon>
        <taxon>Tracheophyta</taxon>
        <taxon>Spermatophyta</taxon>
        <taxon>Magnoliopsida</taxon>
        <taxon>eudicotyledons</taxon>
        <taxon>Gunneridae</taxon>
        <taxon>Pentapetalae</taxon>
        <taxon>rosids</taxon>
        <taxon>malvids</taxon>
        <taxon>Malvales</taxon>
        <taxon>Dipterocarpaceae</taxon>
        <taxon>Rubroshorea</taxon>
    </lineage>
</organism>
<evidence type="ECO:0000313" key="5">
    <source>
        <dbReference type="EMBL" id="GKV43915.1"/>
    </source>
</evidence>
<gene>
    <name evidence="5" type="ORF">SLEP1_g51151</name>
</gene>
<keyword evidence="6" id="KW-1185">Reference proteome</keyword>
<evidence type="ECO:0000256" key="1">
    <source>
        <dbReference type="ARBA" id="ARBA00022614"/>
    </source>
</evidence>
<dbReference type="Pfam" id="PF08263">
    <property type="entry name" value="LRRNT_2"/>
    <property type="match status" value="1"/>
</dbReference>
<accession>A0AAV5M2D2</accession>
<keyword evidence="1" id="KW-0433">Leucine-rich repeat</keyword>
<evidence type="ECO:0000313" key="6">
    <source>
        <dbReference type="Proteomes" id="UP001054252"/>
    </source>
</evidence>
<reference evidence="5 6" key="1">
    <citation type="journal article" date="2021" name="Commun. Biol.">
        <title>The genome of Shorea leprosula (Dipterocarpaceae) highlights the ecological relevance of drought in aseasonal tropical rainforests.</title>
        <authorList>
            <person name="Ng K.K.S."/>
            <person name="Kobayashi M.J."/>
            <person name="Fawcett J.A."/>
            <person name="Hatakeyama M."/>
            <person name="Paape T."/>
            <person name="Ng C.H."/>
            <person name="Ang C.C."/>
            <person name="Tnah L.H."/>
            <person name="Lee C.T."/>
            <person name="Nishiyama T."/>
            <person name="Sese J."/>
            <person name="O'Brien M.J."/>
            <person name="Copetti D."/>
            <person name="Mohd Noor M.I."/>
            <person name="Ong R.C."/>
            <person name="Putra M."/>
            <person name="Sireger I.Z."/>
            <person name="Indrioko S."/>
            <person name="Kosugi Y."/>
            <person name="Izuno A."/>
            <person name="Isagi Y."/>
            <person name="Lee S.L."/>
            <person name="Shimizu K.K."/>
        </authorList>
    </citation>
    <scope>NUCLEOTIDE SEQUENCE [LARGE SCALE GENOMIC DNA]</scope>
    <source>
        <strain evidence="5">214</strain>
    </source>
</reference>
<dbReference type="EMBL" id="BPVZ01000174">
    <property type="protein sequence ID" value="GKV43915.1"/>
    <property type="molecule type" value="Genomic_DNA"/>
</dbReference>
<keyword evidence="3" id="KW-0732">Signal</keyword>
<sequence length="90" mass="10131">MNAKSFNLFVFVLFWASFLASDEQNQVEIEALTAFKLNLHDPLGALNGWDPPMPAASCDWRAGLHVRTTGHRASPALSPTQYHKQNWYEG</sequence>
<dbReference type="Proteomes" id="UP001054252">
    <property type="component" value="Unassembled WGS sequence"/>
</dbReference>
<protein>
    <recommendedName>
        <fullName evidence="4">Leucine-rich repeat-containing N-terminal plant-type domain-containing protein</fullName>
    </recommendedName>
</protein>
<proteinExistence type="predicted"/>
<evidence type="ECO:0000259" key="4">
    <source>
        <dbReference type="Pfam" id="PF08263"/>
    </source>
</evidence>
<dbReference type="InterPro" id="IPR013210">
    <property type="entry name" value="LRR_N_plant-typ"/>
</dbReference>
<feature type="signal peptide" evidence="3">
    <location>
        <begin position="1"/>
        <end position="20"/>
    </location>
</feature>